<dbReference type="EMBL" id="MU251559">
    <property type="protein sequence ID" value="KAG9232229.1"/>
    <property type="molecule type" value="Genomic_DNA"/>
</dbReference>
<reference evidence="2" key="1">
    <citation type="journal article" date="2021" name="IMA Fungus">
        <title>Genomic characterization of three marine fungi, including Emericellopsis atlantica sp. nov. with signatures of a generalist lifestyle and marine biomass degradation.</title>
        <authorList>
            <person name="Hagestad O.C."/>
            <person name="Hou L."/>
            <person name="Andersen J.H."/>
            <person name="Hansen E.H."/>
            <person name="Altermark B."/>
            <person name="Li C."/>
            <person name="Kuhnert E."/>
            <person name="Cox R.J."/>
            <person name="Crous P.W."/>
            <person name="Spatafora J.W."/>
            <person name="Lail K."/>
            <person name="Amirebrahimi M."/>
            <person name="Lipzen A."/>
            <person name="Pangilinan J."/>
            <person name="Andreopoulos W."/>
            <person name="Hayes R.D."/>
            <person name="Ng V."/>
            <person name="Grigoriev I.V."/>
            <person name="Jackson S.A."/>
            <person name="Sutton T.D.S."/>
            <person name="Dobson A.D.W."/>
            <person name="Rama T."/>
        </authorList>
    </citation>
    <scope>NUCLEOTIDE SEQUENCE</scope>
    <source>
        <strain evidence="2">TRa018bII</strain>
    </source>
</reference>
<proteinExistence type="predicted"/>
<dbReference type="Proteomes" id="UP000824998">
    <property type="component" value="Unassembled WGS sequence"/>
</dbReference>
<gene>
    <name evidence="2" type="ORF">BJ875DRAFT_497665</name>
</gene>
<name>A0A9P8C386_9HELO</name>
<evidence type="ECO:0000256" key="1">
    <source>
        <dbReference type="SAM" id="MobiDB-lite"/>
    </source>
</evidence>
<keyword evidence="3" id="KW-1185">Reference proteome</keyword>
<dbReference type="AlphaFoldDB" id="A0A9P8C386"/>
<evidence type="ECO:0000313" key="2">
    <source>
        <dbReference type="EMBL" id="KAG9232229.1"/>
    </source>
</evidence>
<comment type="caution">
    <text evidence="2">The sequence shown here is derived from an EMBL/GenBank/DDBJ whole genome shotgun (WGS) entry which is preliminary data.</text>
</comment>
<sequence length="206" mass="22415">MTFTQPKRGPAPVLNHRRTNQWPPQPPNPHQKVQNWLKGLPNIPDGPNMIEPQAAYYGQGRPPVPYPVRTHNSQPQGSMGPQIFKPIPPPIPASHLMHQQHVGRSFQRVYDPVSSAVGYQGQGSGSGSPVPSIVPLPRKAANMDIPIHSIEVLPPYPRLPDHGPRRMGSQSHLLCPPISRKIGSGRSSWPMVAGHTGSADGSSPEE</sequence>
<feature type="region of interest" description="Disordered" evidence="1">
    <location>
        <begin position="164"/>
        <end position="206"/>
    </location>
</feature>
<protein>
    <submittedName>
        <fullName evidence="2">Uncharacterized protein</fullName>
    </submittedName>
</protein>
<organism evidence="2 3">
    <name type="scientific">Amylocarpus encephaloides</name>
    <dbReference type="NCBI Taxonomy" id="45428"/>
    <lineage>
        <taxon>Eukaryota</taxon>
        <taxon>Fungi</taxon>
        <taxon>Dikarya</taxon>
        <taxon>Ascomycota</taxon>
        <taxon>Pezizomycotina</taxon>
        <taxon>Leotiomycetes</taxon>
        <taxon>Helotiales</taxon>
        <taxon>Helotiales incertae sedis</taxon>
        <taxon>Amylocarpus</taxon>
    </lineage>
</organism>
<accession>A0A9P8C386</accession>
<evidence type="ECO:0000313" key="3">
    <source>
        <dbReference type="Proteomes" id="UP000824998"/>
    </source>
</evidence>
<feature type="region of interest" description="Disordered" evidence="1">
    <location>
        <begin position="1"/>
        <end position="62"/>
    </location>
</feature>